<evidence type="ECO:0000313" key="2">
    <source>
        <dbReference type="Proteomes" id="UP000006334"/>
    </source>
</evidence>
<comment type="caution">
    <text evidence="1">The sequence shown here is derived from an EMBL/GenBank/DDBJ whole genome shotgun (WGS) entry which is preliminary data.</text>
</comment>
<keyword evidence="2" id="KW-1185">Reference proteome</keyword>
<sequence length="47" mass="5588">MQQVVYKDFVHFLATAVLKIKKLQQKQNAFCLHNFMSLKDQQNLVYS</sequence>
<organism evidence="1 2">
    <name type="scientific">Aliiglaciecola lipolytica E3</name>
    <dbReference type="NCBI Taxonomy" id="1127673"/>
    <lineage>
        <taxon>Bacteria</taxon>
        <taxon>Pseudomonadati</taxon>
        <taxon>Pseudomonadota</taxon>
        <taxon>Gammaproteobacteria</taxon>
        <taxon>Alteromonadales</taxon>
        <taxon>Alteromonadaceae</taxon>
        <taxon>Aliiglaciecola</taxon>
    </lineage>
</organism>
<name>K6X6M3_9ALTE</name>
<protein>
    <submittedName>
        <fullName evidence="1">Uncharacterized protein</fullName>
    </submittedName>
</protein>
<accession>K6X6M3</accession>
<dbReference type="Proteomes" id="UP000006334">
    <property type="component" value="Unassembled WGS sequence"/>
</dbReference>
<reference evidence="1 2" key="1">
    <citation type="journal article" date="2017" name="Antonie Van Leeuwenhoek">
        <title>Rhizobium rhizosphaerae sp. nov., a novel species isolated from rice rhizosphere.</title>
        <authorList>
            <person name="Zhao J.J."/>
            <person name="Zhang J."/>
            <person name="Zhang R.J."/>
            <person name="Zhang C.W."/>
            <person name="Yin H.Q."/>
            <person name="Zhang X.X."/>
        </authorList>
    </citation>
    <scope>NUCLEOTIDE SEQUENCE [LARGE SCALE GENOMIC DNA]</scope>
    <source>
        <strain evidence="1 2">E3</strain>
    </source>
</reference>
<dbReference type="STRING" id="1127673.GLIP_3653"/>
<dbReference type="AlphaFoldDB" id="K6X6M3"/>
<gene>
    <name evidence="1" type="ORF">GLIP_3653</name>
</gene>
<dbReference type="EMBL" id="BAEN01000068">
    <property type="protein sequence ID" value="GAC16264.1"/>
    <property type="molecule type" value="Genomic_DNA"/>
</dbReference>
<proteinExistence type="predicted"/>
<evidence type="ECO:0000313" key="1">
    <source>
        <dbReference type="EMBL" id="GAC16264.1"/>
    </source>
</evidence>